<sequence length="321" mass="35717">MSSMMLSMKAILISTGVVFMGLGLKASIPMVMEFSTSHVPVKWASLLSWLKPPYVYVIINGIIITIAASSRFHRRRHSSSSAAASSASSTDLYYPYPTPSSADIPPEEFGVLEDSTVVPEVKNIAEVVMNNGEEEEDEFVDPSATWTPEKEVVVSSEYIPPAEKPLVSERFGHRKPAKASPEGARALRVAKPKRHETLENTWKAITEGRAMPLSRHMKKSDTWENHGRDIHVDSLGSLVKKSETFKDRTNQVAPEALALSVGPGPGPGKPHLLRKEPSLSQDELNRRVEAFIKKFNEEMRLQRQESLNQYKEMINRGAPIN</sequence>
<dbReference type="EMBL" id="JAXUIC010000005">
    <property type="protein sequence ID" value="KAK4587859.1"/>
    <property type="molecule type" value="Genomic_DNA"/>
</dbReference>
<proteinExistence type="predicted"/>
<comment type="caution">
    <text evidence="3">The sequence shown here is derived from an EMBL/GenBank/DDBJ whole genome shotgun (WGS) entry which is preliminary data.</text>
</comment>
<organism evidence="3 4">
    <name type="scientific">Quercus rubra</name>
    <name type="common">Northern red oak</name>
    <name type="synonym">Quercus borealis</name>
    <dbReference type="NCBI Taxonomy" id="3512"/>
    <lineage>
        <taxon>Eukaryota</taxon>
        <taxon>Viridiplantae</taxon>
        <taxon>Streptophyta</taxon>
        <taxon>Embryophyta</taxon>
        <taxon>Tracheophyta</taxon>
        <taxon>Spermatophyta</taxon>
        <taxon>Magnoliopsida</taxon>
        <taxon>eudicotyledons</taxon>
        <taxon>Gunneridae</taxon>
        <taxon>Pentapetalae</taxon>
        <taxon>rosids</taxon>
        <taxon>fabids</taxon>
        <taxon>Fagales</taxon>
        <taxon>Fagaceae</taxon>
        <taxon>Quercus</taxon>
    </lineage>
</organism>
<gene>
    <name evidence="3" type="ORF">RGQ29_019029</name>
</gene>
<keyword evidence="4" id="KW-1185">Reference proteome</keyword>
<keyword evidence="1" id="KW-0472">Membrane</keyword>
<dbReference type="InterPro" id="IPR025520">
    <property type="entry name" value="DUF4408"/>
</dbReference>
<feature type="transmembrane region" description="Helical" evidence="1">
    <location>
        <begin position="49"/>
        <end position="68"/>
    </location>
</feature>
<evidence type="ECO:0000259" key="2">
    <source>
        <dbReference type="Pfam" id="PF14364"/>
    </source>
</evidence>
<keyword evidence="1" id="KW-0812">Transmembrane</keyword>
<accession>A0AAN7ISH9</accession>
<evidence type="ECO:0000313" key="3">
    <source>
        <dbReference type="EMBL" id="KAK4587859.1"/>
    </source>
</evidence>
<keyword evidence="1" id="KW-1133">Transmembrane helix</keyword>
<dbReference type="PANTHER" id="PTHR33098">
    <property type="entry name" value="COTTON FIBER (DUF761)"/>
    <property type="match status" value="1"/>
</dbReference>
<dbReference type="Pfam" id="PF05553">
    <property type="entry name" value="DUF761"/>
    <property type="match status" value="1"/>
</dbReference>
<name>A0AAN7ISH9_QUERU</name>
<protein>
    <recommendedName>
        <fullName evidence="2">DUF4408 domain-containing protein</fullName>
    </recommendedName>
</protein>
<reference evidence="3 4" key="1">
    <citation type="journal article" date="2023" name="G3 (Bethesda)">
        <title>A haplotype-resolved chromosome-scale genome for Quercus rubra L. provides insights into the genetics of adaptive traits for red oak species.</title>
        <authorList>
            <person name="Kapoor B."/>
            <person name="Jenkins J."/>
            <person name="Schmutz J."/>
            <person name="Zhebentyayeva T."/>
            <person name="Kuelheim C."/>
            <person name="Coggeshall M."/>
            <person name="Heim C."/>
            <person name="Lasky J.R."/>
            <person name="Leites L."/>
            <person name="Islam-Faridi N."/>
            <person name="Romero-Severson J."/>
            <person name="DeLeo V.L."/>
            <person name="Lucas S.M."/>
            <person name="Lazic D."/>
            <person name="Gailing O."/>
            <person name="Carlson J."/>
            <person name="Staton M."/>
        </authorList>
    </citation>
    <scope>NUCLEOTIDE SEQUENCE [LARGE SCALE GENOMIC DNA]</scope>
    <source>
        <strain evidence="3">Pseudo-F2</strain>
    </source>
</reference>
<dbReference type="Proteomes" id="UP001324115">
    <property type="component" value="Unassembled WGS sequence"/>
</dbReference>
<dbReference type="Pfam" id="PF14364">
    <property type="entry name" value="DUF4408"/>
    <property type="match status" value="1"/>
</dbReference>
<evidence type="ECO:0000313" key="4">
    <source>
        <dbReference type="Proteomes" id="UP001324115"/>
    </source>
</evidence>
<dbReference type="InterPro" id="IPR008480">
    <property type="entry name" value="DUF761_pln"/>
</dbReference>
<feature type="domain" description="DUF4408" evidence="2">
    <location>
        <begin position="42"/>
        <end position="72"/>
    </location>
</feature>
<evidence type="ECO:0000256" key="1">
    <source>
        <dbReference type="SAM" id="Phobius"/>
    </source>
</evidence>
<dbReference type="AlphaFoldDB" id="A0AAN7ISH9"/>
<dbReference type="PANTHER" id="PTHR33098:SF109">
    <property type="entry name" value="OS07G0563400 PROTEIN"/>
    <property type="match status" value="1"/>
</dbReference>